<feature type="transmembrane region" description="Helical" evidence="1">
    <location>
        <begin position="87"/>
        <end position="104"/>
    </location>
</feature>
<keyword evidence="1" id="KW-0472">Membrane</keyword>
<keyword evidence="1" id="KW-1133">Transmembrane helix</keyword>
<evidence type="ECO:0000313" key="5">
    <source>
        <dbReference type="Proteomes" id="UP000282007"/>
    </source>
</evidence>
<evidence type="ECO:0000313" key="2">
    <source>
        <dbReference type="EMBL" id="AZH27086.1"/>
    </source>
</evidence>
<dbReference type="Proteomes" id="UP000277326">
    <property type="component" value="Unassembled WGS sequence"/>
</dbReference>
<dbReference type="Proteomes" id="UP000282007">
    <property type="component" value="Chromosome"/>
</dbReference>
<protein>
    <submittedName>
        <fullName evidence="2">AzlD domain-containing protein</fullName>
    </submittedName>
    <submittedName>
        <fullName evidence="3">Putative membrane protein</fullName>
    </submittedName>
</protein>
<name>A0A3M0DC91_9EURY</name>
<dbReference type="Pfam" id="PF05437">
    <property type="entry name" value="AzlD"/>
    <property type="match status" value="1"/>
</dbReference>
<reference evidence="3 4" key="1">
    <citation type="journal article" date="2015" name="Stand. Genomic Sci.">
        <title>Genomic Encyclopedia of Bacterial and Archaeal Type Strains, Phase III: the genomes of soil and plant-associated and newly described type strains.</title>
        <authorList>
            <person name="Whitman W.B."/>
            <person name="Woyke T."/>
            <person name="Klenk H.P."/>
            <person name="Zhou Y."/>
            <person name="Lilburn T.G."/>
            <person name="Beck B.J."/>
            <person name="De Vos P."/>
            <person name="Vandamme P."/>
            <person name="Eisen J.A."/>
            <person name="Garrity G."/>
            <person name="Hugenholtz P."/>
            <person name="Kyrpides N.C."/>
        </authorList>
    </citation>
    <scope>NUCLEOTIDE SEQUENCE [LARGE SCALE GENOMIC DNA]</scope>
    <source>
        <strain evidence="3 4">CGMCC 1.10124</strain>
    </source>
</reference>
<keyword evidence="1" id="KW-0812">Transmembrane</keyword>
<reference evidence="3" key="3">
    <citation type="submission" date="2018-10" db="EMBL/GenBank/DDBJ databases">
        <authorList>
            <person name="Whitman W."/>
            <person name="Huntemann M."/>
            <person name="Clum A."/>
            <person name="Pillay M."/>
            <person name="Palaniappan K."/>
            <person name="Varghese N."/>
            <person name="Mikhailova N."/>
            <person name="Stamatis D."/>
            <person name="Reddy T."/>
            <person name="Daum C."/>
            <person name="Shapiro N."/>
            <person name="Ivanova N."/>
            <person name="Kyrpides N."/>
            <person name="Woyke T."/>
        </authorList>
    </citation>
    <scope>NUCLEOTIDE SEQUENCE</scope>
    <source>
        <strain evidence="3">CGMCC 1.10124</strain>
    </source>
</reference>
<proteinExistence type="predicted"/>
<evidence type="ECO:0000256" key="1">
    <source>
        <dbReference type="SAM" id="Phobius"/>
    </source>
</evidence>
<dbReference type="RefSeq" id="WP_121921328.1">
    <property type="nucleotide sequence ID" value="NZ_CP034145.1"/>
</dbReference>
<dbReference type="KEGG" id="haer:DU502_17655"/>
<dbReference type="EMBL" id="REFS01000005">
    <property type="protein sequence ID" value="RMB13413.1"/>
    <property type="molecule type" value="Genomic_DNA"/>
</dbReference>
<dbReference type="InterPro" id="IPR008407">
    <property type="entry name" value="Brnchd-chn_aa_trnsp_AzlD"/>
</dbReference>
<evidence type="ECO:0000313" key="3">
    <source>
        <dbReference type="EMBL" id="RMB13413.1"/>
    </source>
</evidence>
<dbReference type="EMBL" id="CP034145">
    <property type="protein sequence ID" value="AZH27086.1"/>
    <property type="molecule type" value="Genomic_DNA"/>
</dbReference>
<reference evidence="2 5" key="2">
    <citation type="submission" date="2018-07" db="EMBL/GenBank/DDBJ databases">
        <title>Genome sequences of Haloplanus aerogenes JCM 16430T.</title>
        <authorList>
            <person name="Kim Y.B."/>
            <person name="Roh S.W."/>
        </authorList>
    </citation>
    <scope>NUCLEOTIDE SEQUENCE [LARGE SCALE GENOMIC DNA]</scope>
    <source>
        <strain evidence="2 5">JCM 16430</strain>
    </source>
</reference>
<gene>
    <name evidence="3" type="ORF">ATH50_2746</name>
    <name evidence="2" type="ORF">DU502_17655</name>
</gene>
<organism evidence="3 4">
    <name type="scientific">Haloplanus aerogenes</name>
    <dbReference type="NCBI Taxonomy" id="660522"/>
    <lineage>
        <taxon>Archaea</taxon>
        <taxon>Methanobacteriati</taxon>
        <taxon>Methanobacteriota</taxon>
        <taxon>Stenosarchaea group</taxon>
        <taxon>Halobacteria</taxon>
        <taxon>Halobacteriales</taxon>
        <taxon>Haloferacaceae</taxon>
        <taxon>Haloplanus</taxon>
    </lineage>
</organism>
<keyword evidence="5" id="KW-1185">Reference proteome</keyword>
<accession>A0A3M0DC91</accession>
<dbReference type="AlphaFoldDB" id="A0A3M0DC91"/>
<dbReference type="GeneID" id="38473151"/>
<evidence type="ECO:0000313" key="4">
    <source>
        <dbReference type="Proteomes" id="UP000277326"/>
    </source>
</evidence>
<sequence length="105" mass="10749">MTRDPLALAPLTVGVVLAMAVATYLTKAGGLWVLGRVDLPDRAERALDALPGAVVVSILAPAVVTADPPTWLAAGVVVIAARRTGRVLVALLFGVGAILLFRGVL</sequence>